<dbReference type="AlphaFoldDB" id="A0A4Y2K1M4"/>
<gene>
    <name evidence="2" type="ORF">AVEN_202065_1</name>
</gene>
<protein>
    <submittedName>
        <fullName evidence="2">Uncharacterized protein</fullName>
    </submittedName>
</protein>
<proteinExistence type="predicted"/>
<dbReference type="Proteomes" id="UP000499080">
    <property type="component" value="Unassembled WGS sequence"/>
</dbReference>
<evidence type="ECO:0000256" key="1">
    <source>
        <dbReference type="SAM" id="MobiDB-lite"/>
    </source>
</evidence>
<feature type="region of interest" description="Disordered" evidence="1">
    <location>
        <begin position="1"/>
        <end position="24"/>
    </location>
</feature>
<keyword evidence="3" id="KW-1185">Reference proteome</keyword>
<name>A0A4Y2K1M4_ARAVE</name>
<comment type="caution">
    <text evidence="2">The sequence shown here is derived from an EMBL/GenBank/DDBJ whole genome shotgun (WGS) entry which is preliminary data.</text>
</comment>
<organism evidence="2 3">
    <name type="scientific">Araneus ventricosus</name>
    <name type="common">Orbweaver spider</name>
    <name type="synonym">Epeira ventricosa</name>
    <dbReference type="NCBI Taxonomy" id="182803"/>
    <lineage>
        <taxon>Eukaryota</taxon>
        <taxon>Metazoa</taxon>
        <taxon>Ecdysozoa</taxon>
        <taxon>Arthropoda</taxon>
        <taxon>Chelicerata</taxon>
        <taxon>Arachnida</taxon>
        <taxon>Araneae</taxon>
        <taxon>Araneomorphae</taxon>
        <taxon>Entelegynae</taxon>
        <taxon>Araneoidea</taxon>
        <taxon>Araneidae</taxon>
        <taxon>Araneus</taxon>
    </lineage>
</organism>
<sequence length="182" mass="21095">MFGGRKRKYVPEEKERKSGKKSRRVIQDNYHVKACETAKYLDTLKKEEEKDLEELEGTLLKCVKSNPLSSREKLLKKFDSVSRDDLNVLIRRLISKKKILNASGVFLAVADWSKGPIIDIDILQLIKSARSYGLTFGRLLRKTRCDDEQIAYELARLVKYGFVFQHSNGCFKDIKYDKSKQV</sequence>
<accession>A0A4Y2K1M4</accession>
<evidence type="ECO:0000313" key="2">
    <source>
        <dbReference type="EMBL" id="GBM95739.1"/>
    </source>
</evidence>
<dbReference type="EMBL" id="BGPR01004086">
    <property type="protein sequence ID" value="GBM95739.1"/>
    <property type="molecule type" value="Genomic_DNA"/>
</dbReference>
<reference evidence="2 3" key="1">
    <citation type="journal article" date="2019" name="Sci. Rep.">
        <title>Orb-weaving spider Araneus ventricosus genome elucidates the spidroin gene catalogue.</title>
        <authorList>
            <person name="Kono N."/>
            <person name="Nakamura H."/>
            <person name="Ohtoshi R."/>
            <person name="Moran D.A.P."/>
            <person name="Shinohara A."/>
            <person name="Yoshida Y."/>
            <person name="Fujiwara M."/>
            <person name="Mori M."/>
            <person name="Tomita M."/>
            <person name="Arakawa K."/>
        </authorList>
    </citation>
    <scope>NUCLEOTIDE SEQUENCE [LARGE SCALE GENOMIC DNA]</scope>
</reference>
<evidence type="ECO:0000313" key="3">
    <source>
        <dbReference type="Proteomes" id="UP000499080"/>
    </source>
</evidence>